<dbReference type="PANTHER" id="PTHR13375:SF3">
    <property type="entry name" value="THO COMPLEX SUBUNIT 5 HOMOLOG"/>
    <property type="match status" value="1"/>
</dbReference>
<feature type="compositionally biased region" description="Basic and acidic residues" evidence="4">
    <location>
        <begin position="170"/>
        <end position="183"/>
    </location>
</feature>
<evidence type="ECO:0000256" key="3">
    <source>
        <dbReference type="ARBA" id="ARBA00023242"/>
    </source>
</evidence>
<dbReference type="STRING" id="29172.A0A0D8Y1X5"/>
<dbReference type="OrthoDB" id="20582at2759"/>
<protein>
    <submittedName>
        <fullName evidence="5">Uncharacterized protein</fullName>
    </submittedName>
</protein>
<proteinExistence type="inferred from homology"/>
<gene>
    <name evidence="5" type="ORF">DICVIV_03003</name>
</gene>
<dbReference type="PANTHER" id="PTHR13375">
    <property type="entry name" value="FMS INTERACTING PROTEIN"/>
    <property type="match status" value="1"/>
</dbReference>
<keyword evidence="3" id="KW-0539">Nucleus</keyword>
<dbReference type="InterPro" id="IPR019163">
    <property type="entry name" value="THO_Thoc5"/>
</dbReference>
<evidence type="ECO:0000256" key="1">
    <source>
        <dbReference type="ARBA" id="ARBA00004123"/>
    </source>
</evidence>
<dbReference type="Pfam" id="PF09766">
    <property type="entry name" value="FmiP_Thoc5"/>
    <property type="match status" value="1"/>
</dbReference>
<dbReference type="GO" id="GO:0006406">
    <property type="term" value="P:mRNA export from nucleus"/>
    <property type="evidence" value="ECO:0007669"/>
    <property type="project" value="TreeGrafter"/>
</dbReference>
<accession>A0A0D8Y1X5</accession>
<feature type="region of interest" description="Disordered" evidence="4">
    <location>
        <begin position="170"/>
        <end position="199"/>
    </location>
</feature>
<name>A0A0D8Y1X5_DICVI</name>
<reference evidence="5 6" key="1">
    <citation type="submission" date="2013-11" db="EMBL/GenBank/DDBJ databases">
        <title>Draft genome of the bovine lungworm Dictyocaulus viviparus.</title>
        <authorList>
            <person name="Mitreva M."/>
        </authorList>
    </citation>
    <scope>NUCLEOTIDE SEQUENCE [LARGE SCALE GENOMIC DNA]</scope>
    <source>
        <strain evidence="5 6">HannoverDv2000</strain>
    </source>
</reference>
<evidence type="ECO:0000313" key="6">
    <source>
        <dbReference type="Proteomes" id="UP000053766"/>
    </source>
</evidence>
<keyword evidence="6" id="KW-1185">Reference proteome</keyword>
<evidence type="ECO:0000256" key="2">
    <source>
        <dbReference type="ARBA" id="ARBA00008044"/>
    </source>
</evidence>
<comment type="subcellular location">
    <subcellularLocation>
        <location evidence="1">Nucleus</location>
    </subcellularLocation>
</comment>
<dbReference type="Proteomes" id="UP000053766">
    <property type="component" value="Unassembled WGS sequence"/>
</dbReference>
<sequence>MRSLFTVFLPFEKCWFSAGDEELELVPLDEFYASAPESISRAEITKINEHEQRLARLTWEIAQRKALVDTLTEQEGRRNVLTSSINGKEQRLKSLRSKIALLISAAKPVQEALGVGNASASSAEQRALFSLLPHDLSVLYVQTEAYRDIMEDSNIQVVIRGDANEALRLRRQLKDETDEKERSDDDEGSDNEGRHNVVSDRLELNKKTVTQPHPIYLKIDIGCQGLLTYVDGEKVCSEVSSHENLLDGLFPGDDGADCPNPIGAAKLQQLKVSVDLFANKYGRPYRFVQALTGSASLNSSCPSSNKDTSGVHLADVLHEVVKAIRSRVSARVQLIRQLLGLEASPMDALRSTDIPLKMMTLLVSFKMIDEETFMSSVTPEMRPLALREGGAFYFMALLENKTADLKVNSYIMMPVDYPKELPLFAVVVTKTDGKDSTPQKFTSVTSHVVKALERYVNIGCINQEVDVGTILTRQLAHLASRCDVIVDLVPQFNGDVTMISHSPIHRQQTLSYFNKLY</sequence>
<dbReference type="GO" id="GO:0003729">
    <property type="term" value="F:mRNA binding"/>
    <property type="evidence" value="ECO:0007669"/>
    <property type="project" value="TreeGrafter"/>
</dbReference>
<evidence type="ECO:0000313" key="5">
    <source>
        <dbReference type="EMBL" id="KJH50853.1"/>
    </source>
</evidence>
<dbReference type="GO" id="GO:0000445">
    <property type="term" value="C:THO complex part of transcription export complex"/>
    <property type="evidence" value="ECO:0007669"/>
    <property type="project" value="TreeGrafter"/>
</dbReference>
<dbReference type="EMBL" id="KN716196">
    <property type="protein sequence ID" value="KJH50853.1"/>
    <property type="molecule type" value="Genomic_DNA"/>
</dbReference>
<dbReference type="AlphaFoldDB" id="A0A0D8Y1X5"/>
<organism evidence="5 6">
    <name type="scientific">Dictyocaulus viviparus</name>
    <name type="common">Bovine lungworm</name>
    <dbReference type="NCBI Taxonomy" id="29172"/>
    <lineage>
        <taxon>Eukaryota</taxon>
        <taxon>Metazoa</taxon>
        <taxon>Ecdysozoa</taxon>
        <taxon>Nematoda</taxon>
        <taxon>Chromadorea</taxon>
        <taxon>Rhabditida</taxon>
        <taxon>Rhabditina</taxon>
        <taxon>Rhabditomorpha</taxon>
        <taxon>Strongyloidea</taxon>
        <taxon>Metastrongylidae</taxon>
        <taxon>Dictyocaulus</taxon>
    </lineage>
</organism>
<reference evidence="6" key="2">
    <citation type="journal article" date="2016" name="Sci. Rep.">
        <title>Dictyocaulus viviparus genome, variome and transcriptome elucidate lungworm biology and support future intervention.</title>
        <authorList>
            <person name="McNulty S.N."/>
            <person name="Strube C."/>
            <person name="Rosa B.A."/>
            <person name="Martin J.C."/>
            <person name="Tyagi R."/>
            <person name="Choi Y.J."/>
            <person name="Wang Q."/>
            <person name="Hallsworth Pepin K."/>
            <person name="Zhang X."/>
            <person name="Ozersky P."/>
            <person name="Wilson R.K."/>
            <person name="Sternberg P.W."/>
            <person name="Gasser R.B."/>
            <person name="Mitreva M."/>
        </authorList>
    </citation>
    <scope>NUCLEOTIDE SEQUENCE [LARGE SCALE GENOMIC DNA]</scope>
    <source>
        <strain evidence="6">HannoverDv2000</strain>
    </source>
</reference>
<comment type="similarity">
    <text evidence="2">Belongs to the THOC5 family.</text>
</comment>
<evidence type="ECO:0000256" key="4">
    <source>
        <dbReference type="SAM" id="MobiDB-lite"/>
    </source>
</evidence>